<protein>
    <recommendedName>
        <fullName evidence="4">Tick transposon</fullName>
    </recommendedName>
</protein>
<evidence type="ECO:0000313" key="2">
    <source>
        <dbReference type="EMBL" id="KAH7971849.1"/>
    </source>
</evidence>
<feature type="region of interest" description="Disordered" evidence="1">
    <location>
        <begin position="292"/>
        <end position="316"/>
    </location>
</feature>
<accession>A0A9D4T5A3</accession>
<reference evidence="2" key="1">
    <citation type="journal article" date="2020" name="Cell">
        <title>Large-Scale Comparative Analyses of Tick Genomes Elucidate Their Genetic Diversity and Vector Capacities.</title>
        <authorList>
            <consortium name="Tick Genome and Microbiome Consortium (TIGMIC)"/>
            <person name="Jia N."/>
            <person name="Wang J."/>
            <person name="Shi W."/>
            <person name="Du L."/>
            <person name="Sun Y."/>
            <person name="Zhan W."/>
            <person name="Jiang J.F."/>
            <person name="Wang Q."/>
            <person name="Zhang B."/>
            <person name="Ji P."/>
            <person name="Bell-Sakyi L."/>
            <person name="Cui X.M."/>
            <person name="Yuan T.T."/>
            <person name="Jiang B.G."/>
            <person name="Yang W.F."/>
            <person name="Lam T.T."/>
            <person name="Chang Q.C."/>
            <person name="Ding S.J."/>
            <person name="Wang X.J."/>
            <person name="Zhu J.G."/>
            <person name="Ruan X.D."/>
            <person name="Zhao L."/>
            <person name="Wei J.T."/>
            <person name="Ye R.Z."/>
            <person name="Que T.C."/>
            <person name="Du C.H."/>
            <person name="Zhou Y.H."/>
            <person name="Cheng J.X."/>
            <person name="Dai P.F."/>
            <person name="Guo W.B."/>
            <person name="Han X.H."/>
            <person name="Huang E.J."/>
            <person name="Li L.F."/>
            <person name="Wei W."/>
            <person name="Gao Y.C."/>
            <person name="Liu J.Z."/>
            <person name="Shao H.Z."/>
            <person name="Wang X."/>
            <person name="Wang C.C."/>
            <person name="Yang T.C."/>
            <person name="Huo Q.B."/>
            <person name="Li W."/>
            <person name="Chen H.Y."/>
            <person name="Chen S.E."/>
            <person name="Zhou L.G."/>
            <person name="Ni X.B."/>
            <person name="Tian J.H."/>
            <person name="Sheng Y."/>
            <person name="Liu T."/>
            <person name="Pan Y.S."/>
            <person name="Xia L.Y."/>
            <person name="Li J."/>
            <person name="Zhao F."/>
            <person name="Cao W.C."/>
        </authorList>
    </citation>
    <scope>NUCLEOTIDE SEQUENCE</scope>
    <source>
        <strain evidence="2">Rsan-2018</strain>
    </source>
</reference>
<dbReference type="EMBL" id="JABSTV010001247">
    <property type="protein sequence ID" value="KAH7971849.1"/>
    <property type="molecule type" value="Genomic_DNA"/>
</dbReference>
<evidence type="ECO:0000313" key="3">
    <source>
        <dbReference type="Proteomes" id="UP000821837"/>
    </source>
</evidence>
<dbReference type="AlphaFoldDB" id="A0A9D4T5A3"/>
<reference evidence="2" key="2">
    <citation type="submission" date="2021-09" db="EMBL/GenBank/DDBJ databases">
        <authorList>
            <person name="Jia N."/>
            <person name="Wang J."/>
            <person name="Shi W."/>
            <person name="Du L."/>
            <person name="Sun Y."/>
            <person name="Zhan W."/>
            <person name="Jiang J."/>
            <person name="Wang Q."/>
            <person name="Zhang B."/>
            <person name="Ji P."/>
            <person name="Sakyi L.B."/>
            <person name="Cui X."/>
            <person name="Yuan T."/>
            <person name="Jiang B."/>
            <person name="Yang W."/>
            <person name="Lam T.T.-Y."/>
            <person name="Chang Q."/>
            <person name="Ding S."/>
            <person name="Wang X."/>
            <person name="Zhu J."/>
            <person name="Ruan X."/>
            <person name="Zhao L."/>
            <person name="Wei J."/>
            <person name="Que T."/>
            <person name="Du C."/>
            <person name="Cheng J."/>
            <person name="Dai P."/>
            <person name="Han X."/>
            <person name="Huang E."/>
            <person name="Gao Y."/>
            <person name="Liu J."/>
            <person name="Shao H."/>
            <person name="Ye R."/>
            <person name="Li L."/>
            <person name="Wei W."/>
            <person name="Wang X."/>
            <person name="Wang C."/>
            <person name="Huo Q."/>
            <person name="Li W."/>
            <person name="Guo W."/>
            <person name="Chen H."/>
            <person name="Chen S."/>
            <person name="Zhou L."/>
            <person name="Zhou L."/>
            <person name="Ni X."/>
            <person name="Tian J."/>
            <person name="Zhou Y."/>
            <person name="Sheng Y."/>
            <person name="Liu T."/>
            <person name="Pan Y."/>
            <person name="Xia L."/>
            <person name="Li J."/>
            <person name="Zhao F."/>
            <person name="Cao W."/>
        </authorList>
    </citation>
    <scope>NUCLEOTIDE SEQUENCE</scope>
    <source>
        <strain evidence="2">Rsan-2018</strain>
        <tissue evidence="2">Larvae</tissue>
    </source>
</reference>
<name>A0A9D4T5A3_RHISA</name>
<evidence type="ECO:0008006" key="4">
    <source>
        <dbReference type="Google" id="ProtNLM"/>
    </source>
</evidence>
<sequence>MDKFDCHGGLVYDEMKLSENINVKVSGELTGFVDLGPFTDGSTNTARGIDRSGTSLASKRRIFALPRTSRVGPTLAETNQLPLSLRAKAGALRHIHRMHQTLQGQHGHQATLSPQLPHALEYAALVPEMPHCDWLPIPPHRDRGLAISTIVPGVRCKKRTPQCALQETAAVIDEHLSGRVLVYTDGSVTAEGSAAAACVAPTLEVTGKCRLPFAASSTTAELAALDLADDILVEFLPPAAAVLCDSRAGLLALARGERGALIAQRLFRKFTVIQNSGCDLVFHSIGEPSACTSEDWPQQTGASVSPPSTHRMQPHR</sequence>
<comment type="caution">
    <text evidence="2">The sequence shown here is derived from an EMBL/GenBank/DDBJ whole genome shotgun (WGS) entry which is preliminary data.</text>
</comment>
<dbReference type="VEuPathDB" id="VectorBase:RSAN_046315"/>
<dbReference type="Proteomes" id="UP000821837">
    <property type="component" value="Chromosome 11"/>
</dbReference>
<keyword evidence="3" id="KW-1185">Reference proteome</keyword>
<organism evidence="2 3">
    <name type="scientific">Rhipicephalus sanguineus</name>
    <name type="common">Brown dog tick</name>
    <name type="synonym">Ixodes sanguineus</name>
    <dbReference type="NCBI Taxonomy" id="34632"/>
    <lineage>
        <taxon>Eukaryota</taxon>
        <taxon>Metazoa</taxon>
        <taxon>Ecdysozoa</taxon>
        <taxon>Arthropoda</taxon>
        <taxon>Chelicerata</taxon>
        <taxon>Arachnida</taxon>
        <taxon>Acari</taxon>
        <taxon>Parasitiformes</taxon>
        <taxon>Ixodida</taxon>
        <taxon>Ixodoidea</taxon>
        <taxon>Ixodidae</taxon>
        <taxon>Rhipicephalinae</taxon>
        <taxon>Rhipicephalus</taxon>
        <taxon>Rhipicephalus</taxon>
    </lineage>
</organism>
<proteinExistence type="predicted"/>
<evidence type="ECO:0000256" key="1">
    <source>
        <dbReference type="SAM" id="MobiDB-lite"/>
    </source>
</evidence>
<gene>
    <name evidence="2" type="ORF">HPB52_003472</name>
</gene>